<organism evidence="2 3">
    <name type="scientific">Pendulispora rubella</name>
    <dbReference type="NCBI Taxonomy" id="2741070"/>
    <lineage>
        <taxon>Bacteria</taxon>
        <taxon>Pseudomonadati</taxon>
        <taxon>Myxococcota</taxon>
        <taxon>Myxococcia</taxon>
        <taxon>Myxococcales</taxon>
        <taxon>Sorangiineae</taxon>
        <taxon>Pendulisporaceae</taxon>
        <taxon>Pendulispora</taxon>
    </lineage>
</organism>
<keyword evidence="3" id="KW-1185">Reference proteome</keyword>
<dbReference type="RefSeq" id="WP_394830675.1">
    <property type="nucleotide sequence ID" value="NZ_CP089929.1"/>
</dbReference>
<dbReference type="EMBL" id="CP089983">
    <property type="protein sequence ID" value="WXB01068.1"/>
    <property type="molecule type" value="Genomic_DNA"/>
</dbReference>
<evidence type="ECO:0000256" key="1">
    <source>
        <dbReference type="SAM" id="MobiDB-lite"/>
    </source>
</evidence>
<feature type="region of interest" description="Disordered" evidence="1">
    <location>
        <begin position="157"/>
        <end position="185"/>
    </location>
</feature>
<evidence type="ECO:0000313" key="2">
    <source>
        <dbReference type="EMBL" id="WXB01068.1"/>
    </source>
</evidence>
<protein>
    <submittedName>
        <fullName evidence="2">Uncharacterized protein</fullName>
    </submittedName>
</protein>
<name>A0ABZ2KQZ1_9BACT</name>
<proteinExistence type="predicted"/>
<sequence length="331" mass="34969">MVRGDWSSQALRAVETNYGTIRMTANDGAPVHVRPGDTLTITTVEGNVTAEAKRFCRNESGIFLRDEDQDCSQAARVAAWDDIESVKVEQFDGGSTATVVTVGAAAVALIMVALAATNGKSGGKSKSSSSAAPAYYHYHHHHPAYFAFGFGSATSTSNASEESSREDQGPPRTVPASLPSTGQDSVPLFSGRAERRAIVRPTLRLDGGACAFSDYCLTGSARVGATFLDFLDISGGVRWEQGKTDTVLGTVGAGLNGTFPRLPALSMYIGTQFGFGDGFRIIPSAGLRVKPGGNVSIGILPASFTYFAPDRSSPERSRVAYTPSLELGYEF</sequence>
<dbReference type="Proteomes" id="UP001374803">
    <property type="component" value="Chromosome"/>
</dbReference>
<gene>
    <name evidence="2" type="ORF">LVJ94_29625</name>
</gene>
<accession>A0ABZ2KQZ1</accession>
<reference evidence="2" key="1">
    <citation type="submission" date="2021-12" db="EMBL/GenBank/DDBJ databases">
        <title>Discovery of the Pendulisporaceae a myxobacterial family with distinct sporulation behavior and unique specialized metabolism.</title>
        <authorList>
            <person name="Garcia R."/>
            <person name="Popoff A."/>
            <person name="Bader C.D."/>
            <person name="Loehr J."/>
            <person name="Walesch S."/>
            <person name="Walt C."/>
            <person name="Boldt J."/>
            <person name="Bunk B."/>
            <person name="Haeckl F.J.F.P.J."/>
            <person name="Gunesch A.P."/>
            <person name="Birkelbach J."/>
            <person name="Nuebel U."/>
            <person name="Pietschmann T."/>
            <person name="Bach T."/>
            <person name="Mueller R."/>
        </authorList>
    </citation>
    <scope>NUCLEOTIDE SEQUENCE</scope>
    <source>
        <strain evidence="2">MSr11367</strain>
    </source>
</reference>
<evidence type="ECO:0000313" key="3">
    <source>
        <dbReference type="Proteomes" id="UP001374803"/>
    </source>
</evidence>